<dbReference type="EMBL" id="BGZK01000087">
    <property type="protein sequence ID" value="GBP17484.1"/>
    <property type="molecule type" value="Genomic_DNA"/>
</dbReference>
<dbReference type="AlphaFoldDB" id="A0A4C1TUB0"/>
<dbReference type="PROSITE" id="PS51808">
    <property type="entry name" value="CHCH"/>
    <property type="match status" value="1"/>
</dbReference>
<dbReference type="GO" id="GO:0005654">
    <property type="term" value="C:nucleoplasm"/>
    <property type="evidence" value="ECO:0007669"/>
    <property type="project" value="TreeGrafter"/>
</dbReference>
<dbReference type="PANTHER" id="PTHR31278">
    <property type="entry name" value="CHCHD1"/>
    <property type="match status" value="1"/>
</dbReference>
<dbReference type="STRING" id="151549.A0A4C1TUB0"/>
<evidence type="ECO:0000313" key="2">
    <source>
        <dbReference type="Proteomes" id="UP000299102"/>
    </source>
</evidence>
<organism evidence="1 2">
    <name type="scientific">Eumeta variegata</name>
    <name type="common">Bagworm moth</name>
    <name type="synonym">Eumeta japonica</name>
    <dbReference type="NCBI Taxonomy" id="151549"/>
    <lineage>
        <taxon>Eukaryota</taxon>
        <taxon>Metazoa</taxon>
        <taxon>Ecdysozoa</taxon>
        <taxon>Arthropoda</taxon>
        <taxon>Hexapoda</taxon>
        <taxon>Insecta</taxon>
        <taxon>Pterygota</taxon>
        <taxon>Neoptera</taxon>
        <taxon>Endopterygota</taxon>
        <taxon>Lepidoptera</taxon>
        <taxon>Glossata</taxon>
        <taxon>Ditrysia</taxon>
        <taxon>Tineoidea</taxon>
        <taxon>Psychidae</taxon>
        <taxon>Oiketicinae</taxon>
        <taxon>Eumeta</taxon>
    </lineage>
</organism>
<dbReference type="GO" id="GO:0003723">
    <property type="term" value="F:RNA binding"/>
    <property type="evidence" value="ECO:0007669"/>
    <property type="project" value="TreeGrafter"/>
</dbReference>
<dbReference type="OrthoDB" id="5825849at2759"/>
<evidence type="ECO:0000313" key="1">
    <source>
        <dbReference type="EMBL" id="GBP17484.1"/>
    </source>
</evidence>
<dbReference type="InterPro" id="IPR009069">
    <property type="entry name" value="Cys_alpha_HP_mot_SF"/>
</dbReference>
<dbReference type="GO" id="GO:0005761">
    <property type="term" value="C:mitochondrial ribosome"/>
    <property type="evidence" value="ECO:0007669"/>
    <property type="project" value="InterPro"/>
</dbReference>
<sequence>MRFHTILFGSYKQTSPKRPQVEPIPFQMRLPLALKKTVSSKSEKTREASCLQEMAVMFACFKNNEFDQIKCSQEISSFQTCFENYKQRSAELKAQEKKGILVPGEKKLTHRQMNLLLKRYPPLP</sequence>
<dbReference type="InterPro" id="IPR033620">
    <property type="entry name" value="Ribosomal_mS37_met"/>
</dbReference>
<proteinExistence type="predicted"/>
<accession>A0A4C1TUB0</accession>
<name>A0A4C1TUB0_EUMVA</name>
<protein>
    <submittedName>
        <fullName evidence="1">Coiled-coil-helix-coiled-coil-helix domain-containing protein 1</fullName>
    </submittedName>
</protein>
<dbReference type="SUPFAM" id="SSF47072">
    <property type="entry name" value="Cysteine alpha-hairpin motif"/>
    <property type="match status" value="1"/>
</dbReference>
<dbReference type="Proteomes" id="UP000299102">
    <property type="component" value="Unassembled WGS sequence"/>
</dbReference>
<keyword evidence="2" id="KW-1185">Reference proteome</keyword>
<dbReference type="PANTHER" id="PTHR31278:SF2">
    <property type="entry name" value="SMALL RIBOSOMAL SUBUNIT PROTEIN MS37"/>
    <property type="match status" value="1"/>
</dbReference>
<comment type="caution">
    <text evidence="1">The sequence shown here is derived from an EMBL/GenBank/DDBJ whole genome shotgun (WGS) entry which is preliminary data.</text>
</comment>
<gene>
    <name evidence="1" type="primary">Chchd1</name>
    <name evidence="1" type="ORF">EVAR_8833_1</name>
</gene>
<dbReference type="GO" id="GO:0032543">
    <property type="term" value="P:mitochondrial translation"/>
    <property type="evidence" value="ECO:0007669"/>
    <property type="project" value="InterPro"/>
</dbReference>
<reference evidence="1 2" key="1">
    <citation type="journal article" date="2019" name="Commun. Biol.">
        <title>The bagworm genome reveals a unique fibroin gene that provides high tensile strength.</title>
        <authorList>
            <person name="Kono N."/>
            <person name="Nakamura H."/>
            <person name="Ohtoshi R."/>
            <person name="Tomita M."/>
            <person name="Numata K."/>
            <person name="Arakawa K."/>
        </authorList>
    </citation>
    <scope>NUCLEOTIDE SEQUENCE [LARGE SCALE GENOMIC DNA]</scope>
</reference>